<dbReference type="RefSeq" id="XP_005823216.1">
    <property type="nucleotide sequence ID" value="XM_005823159.1"/>
</dbReference>
<reference evidence="4" key="2">
    <citation type="submission" date="2012-11" db="EMBL/GenBank/DDBJ databases">
        <authorList>
            <person name="Kuo A."/>
            <person name="Curtis B.A."/>
            <person name="Tanifuji G."/>
            <person name="Burki F."/>
            <person name="Gruber A."/>
            <person name="Irimia M."/>
            <person name="Maruyama S."/>
            <person name="Arias M.C."/>
            <person name="Ball S.G."/>
            <person name="Gile G.H."/>
            <person name="Hirakawa Y."/>
            <person name="Hopkins J.F."/>
            <person name="Rensing S.A."/>
            <person name="Schmutz J."/>
            <person name="Symeonidi A."/>
            <person name="Elias M."/>
            <person name="Eveleigh R.J."/>
            <person name="Herman E.K."/>
            <person name="Klute M.J."/>
            <person name="Nakayama T."/>
            <person name="Obornik M."/>
            <person name="Reyes-Prieto A."/>
            <person name="Armbrust E.V."/>
            <person name="Aves S.J."/>
            <person name="Beiko R.G."/>
            <person name="Coutinho P."/>
            <person name="Dacks J.B."/>
            <person name="Durnford D.G."/>
            <person name="Fast N.M."/>
            <person name="Green B.R."/>
            <person name="Grisdale C."/>
            <person name="Hempe F."/>
            <person name="Henrissat B."/>
            <person name="Hoppner M.P."/>
            <person name="Ishida K.-I."/>
            <person name="Kim E."/>
            <person name="Koreny L."/>
            <person name="Kroth P.G."/>
            <person name="Liu Y."/>
            <person name="Malik S.-B."/>
            <person name="Maier U.G."/>
            <person name="McRose D."/>
            <person name="Mock T."/>
            <person name="Neilson J.A."/>
            <person name="Onodera N.T."/>
            <person name="Poole A.M."/>
            <person name="Pritham E.J."/>
            <person name="Richards T.A."/>
            <person name="Rocap G."/>
            <person name="Roy S.W."/>
            <person name="Sarai C."/>
            <person name="Schaack S."/>
            <person name="Shirato S."/>
            <person name="Slamovits C.H."/>
            <person name="Spencer D.F."/>
            <person name="Suzuki S."/>
            <person name="Worden A.Z."/>
            <person name="Zauner S."/>
            <person name="Barry K."/>
            <person name="Bell C."/>
            <person name="Bharti A.K."/>
            <person name="Crow J.A."/>
            <person name="Grimwood J."/>
            <person name="Kramer R."/>
            <person name="Lindquist E."/>
            <person name="Lucas S."/>
            <person name="Salamov A."/>
            <person name="McFadden G.I."/>
            <person name="Lane C.E."/>
            <person name="Keeling P.J."/>
            <person name="Gray M.W."/>
            <person name="Grigoriev I.V."/>
            <person name="Archibald J.M."/>
        </authorList>
    </citation>
    <scope>NUCLEOTIDE SEQUENCE</scope>
    <source>
        <strain evidence="4">CCMP2712</strain>
    </source>
</reference>
<dbReference type="OMA" id="CAPRGES"/>
<gene>
    <name evidence="2" type="ORF">GUITHDRAFT_117593</name>
</gene>
<evidence type="ECO:0000313" key="2">
    <source>
        <dbReference type="EMBL" id="EKX36236.1"/>
    </source>
</evidence>
<protein>
    <recommendedName>
        <fullName evidence="1">Endonuclease/exonuclease/phosphatase domain-containing protein</fullName>
    </recommendedName>
</protein>
<reference evidence="3" key="3">
    <citation type="submission" date="2016-03" db="UniProtKB">
        <authorList>
            <consortium name="EnsemblProtists"/>
        </authorList>
    </citation>
    <scope>IDENTIFICATION</scope>
</reference>
<dbReference type="GO" id="GO:0003824">
    <property type="term" value="F:catalytic activity"/>
    <property type="evidence" value="ECO:0007669"/>
    <property type="project" value="InterPro"/>
</dbReference>
<reference evidence="2 4" key="1">
    <citation type="journal article" date="2012" name="Nature">
        <title>Algal genomes reveal evolutionary mosaicism and the fate of nucleomorphs.</title>
        <authorList>
            <consortium name="DOE Joint Genome Institute"/>
            <person name="Curtis B.A."/>
            <person name="Tanifuji G."/>
            <person name="Burki F."/>
            <person name="Gruber A."/>
            <person name="Irimia M."/>
            <person name="Maruyama S."/>
            <person name="Arias M.C."/>
            <person name="Ball S.G."/>
            <person name="Gile G.H."/>
            <person name="Hirakawa Y."/>
            <person name="Hopkins J.F."/>
            <person name="Kuo A."/>
            <person name="Rensing S.A."/>
            <person name="Schmutz J."/>
            <person name="Symeonidi A."/>
            <person name="Elias M."/>
            <person name="Eveleigh R.J."/>
            <person name="Herman E.K."/>
            <person name="Klute M.J."/>
            <person name="Nakayama T."/>
            <person name="Obornik M."/>
            <person name="Reyes-Prieto A."/>
            <person name="Armbrust E.V."/>
            <person name="Aves S.J."/>
            <person name="Beiko R.G."/>
            <person name="Coutinho P."/>
            <person name="Dacks J.B."/>
            <person name="Durnford D.G."/>
            <person name="Fast N.M."/>
            <person name="Green B.R."/>
            <person name="Grisdale C.J."/>
            <person name="Hempel F."/>
            <person name="Henrissat B."/>
            <person name="Hoppner M.P."/>
            <person name="Ishida K."/>
            <person name="Kim E."/>
            <person name="Koreny L."/>
            <person name="Kroth P.G."/>
            <person name="Liu Y."/>
            <person name="Malik S.B."/>
            <person name="Maier U.G."/>
            <person name="McRose D."/>
            <person name="Mock T."/>
            <person name="Neilson J.A."/>
            <person name="Onodera N.T."/>
            <person name="Poole A.M."/>
            <person name="Pritham E.J."/>
            <person name="Richards T.A."/>
            <person name="Rocap G."/>
            <person name="Roy S.W."/>
            <person name="Sarai C."/>
            <person name="Schaack S."/>
            <person name="Shirato S."/>
            <person name="Slamovits C.H."/>
            <person name="Spencer D.F."/>
            <person name="Suzuki S."/>
            <person name="Worden A.Z."/>
            <person name="Zauner S."/>
            <person name="Barry K."/>
            <person name="Bell C."/>
            <person name="Bharti A.K."/>
            <person name="Crow J.A."/>
            <person name="Grimwood J."/>
            <person name="Kramer R."/>
            <person name="Lindquist E."/>
            <person name="Lucas S."/>
            <person name="Salamov A."/>
            <person name="McFadden G.I."/>
            <person name="Lane C.E."/>
            <person name="Keeling P.J."/>
            <person name="Gray M.W."/>
            <person name="Grigoriev I.V."/>
            <person name="Archibald J.M."/>
        </authorList>
    </citation>
    <scope>NUCLEOTIDE SEQUENCE</scope>
    <source>
        <strain evidence="2 4">CCMP2712</strain>
    </source>
</reference>
<evidence type="ECO:0000313" key="3">
    <source>
        <dbReference type="EnsemblProtists" id="EKX36236"/>
    </source>
</evidence>
<dbReference type="AlphaFoldDB" id="L1IJ18"/>
<evidence type="ECO:0000259" key="1">
    <source>
        <dbReference type="Pfam" id="PF03372"/>
    </source>
</evidence>
<proteinExistence type="predicted"/>
<dbReference type="EnsemblProtists" id="EKX36236">
    <property type="protein sequence ID" value="EKX36236"/>
    <property type="gene ID" value="GUITHDRAFT_117593"/>
</dbReference>
<dbReference type="SUPFAM" id="SSF56219">
    <property type="entry name" value="DNase I-like"/>
    <property type="match status" value="1"/>
</dbReference>
<organism evidence="2">
    <name type="scientific">Guillardia theta (strain CCMP2712)</name>
    <name type="common">Cryptophyte</name>
    <dbReference type="NCBI Taxonomy" id="905079"/>
    <lineage>
        <taxon>Eukaryota</taxon>
        <taxon>Cryptophyceae</taxon>
        <taxon>Pyrenomonadales</taxon>
        <taxon>Geminigeraceae</taxon>
        <taxon>Guillardia</taxon>
    </lineage>
</organism>
<accession>L1IJ18</accession>
<dbReference type="STRING" id="905079.L1IJ18"/>
<dbReference type="EMBL" id="JH993077">
    <property type="protein sequence ID" value="EKX36236.1"/>
    <property type="molecule type" value="Genomic_DNA"/>
</dbReference>
<feature type="domain" description="Endonuclease/exonuclease/phosphatase" evidence="1">
    <location>
        <begin position="21"/>
        <end position="233"/>
    </location>
</feature>
<dbReference type="Proteomes" id="UP000011087">
    <property type="component" value="Unassembled WGS sequence"/>
</dbReference>
<keyword evidence="4" id="KW-1185">Reference proteome</keyword>
<dbReference type="KEGG" id="gtt:GUITHDRAFT_117593"/>
<dbReference type="GeneID" id="17292954"/>
<dbReference type="HOGENOM" id="CLU_878369_0_0_1"/>
<dbReference type="Pfam" id="PF03372">
    <property type="entry name" value="Exo_endo_phos"/>
    <property type="match status" value="1"/>
</dbReference>
<dbReference type="Gene3D" id="3.60.10.10">
    <property type="entry name" value="Endonuclease/exonuclease/phosphatase"/>
    <property type="match status" value="1"/>
</dbReference>
<dbReference type="PaxDb" id="55529-EKX36236"/>
<dbReference type="InterPro" id="IPR005135">
    <property type="entry name" value="Endo/exonuclease/phosphatase"/>
</dbReference>
<name>L1IJ18_GUITC</name>
<dbReference type="OrthoDB" id="40902at2759"/>
<sequence>MTAPLRFPHLDATPGLQYKSERIDAFLAFLQKHEDQLDVICVQECYETLFLSGGYRKRLIEGAKRLGFLHAACPPAIARFPGTLSINSGLVILSRFKIVRWKDLCFGPSVESFNVNRGALHAELENGIHVVTAHVAPDASANGPYSSLTSWPIRFARRSQADELVRFIGRQVPSSSPLILAADLNLNIRFSSFHSQPILSSAARYLLSRLHERCDLVNASLRSEKRAKASAEPVVDHMRPTFGYTGEDGSPAERWITTYGGGMLRSVCDDAILCRGMKPQQVKELCLVIPEGQRPIPEVTHITDHWALTCQLELIVS</sequence>
<evidence type="ECO:0000313" key="4">
    <source>
        <dbReference type="Proteomes" id="UP000011087"/>
    </source>
</evidence>
<dbReference type="InterPro" id="IPR036691">
    <property type="entry name" value="Endo/exonu/phosph_ase_sf"/>
</dbReference>